<dbReference type="Gene3D" id="1.25.40.10">
    <property type="entry name" value="Tetratricopeptide repeat domain"/>
    <property type="match status" value="1"/>
</dbReference>
<dbReference type="PANTHER" id="PTHR47691">
    <property type="entry name" value="REGULATOR-RELATED"/>
    <property type="match status" value="1"/>
</dbReference>
<proteinExistence type="predicted"/>
<keyword evidence="1" id="KW-0067">ATP-binding</keyword>
<dbReference type="InterPro" id="IPR027417">
    <property type="entry name" value="P-loop_NTPase"/>
</dbReference>
<accession>A0ABW3XSP2</accession>
<organism evidence="1 2">
    <name type="scientific">Streptomyces kaempferi</name>
    <dbReference type="NCBI Taxonomy" id="333725"/>
    <lineage>
        <taxon>Bacteria</taxon>
        <taxon>Bacillati</taxon>
        <taxon>Actinomycetota</taxon>
        <taxon>Actinomycetes</taxon>
        <taxon>Kitasatosporales</taxon>
        <taxon>Streptomycetaceae</taxon>
        <taxon>Streptomyces</taxon>
    </lineage>
</organism>
<dbReference type="InterPro" id="IPR011990">
    <property type="entry name" value="TPR-like_helical_dom_sf"/>
</dbReference>
<reference evidence="2" key="1">
    <citation type="journal article" date="2019" name="Int. J. Syst. Evol. Microbiol.">
        <title>The Global Catalogue of Microorganisms (GCM) 10K type strain sequencing project: providing services to taxonomists for standard genome sequencing and annotation.</title>
        <authorList>
            <consortium name="The Broad Institute Genomics Platform"/>
            <consortium name="The Broad Institute Genome Sequencing Center for Infectious Disease"/>
            <person name="Wu L."/>
            <person name="Ma J."/>
        </authorList>
    </citation>
    <scope>NUCLEOTIDE SEQUENCE [LARGE SCALE GENOMIC DNA]</scope>
    <source>
        <strain evidence="2">CGMCC 4.7020</strain>
    </source>
</reference>
<keyword evidence="1" id="KW-0547">Nucleotide-binding</keyword>
<dbReference type="Gene3D" id="3.40.50.300">
    <property type="entry name" value="P-loop containing nucleotide triphosphate hydrolases"/>
    <property type="match status" value="1"/>
</dbReference>
<dbReference type="GO" id="GO:0005524">
    <property type="term" value="F:ATP binding"/>
    <property type="evidence" value="ECO:0007669"/>
    <property type="project" value="UniProtKB-KW"/>
</dbReference>
<dbReference type="Proteomes" id="UP001597058">
    <property type="component" value="Unassembled WGS sequence"/>
</dbReference>
<gene>
    <name evidence="1" type="ORF">ACFQ5X_40255</name>
</gene>
<protein>
    <submittedName>
        <fullName evidence="1">ATP-binding protein</fullName>
    </submittedName>
</protein>
<sequence>MVGNLPVTTTSFVGRDSELDTVKTALTQHRAVTLTGGGGVGKSRLALRVAEQTRGRYTDGVWWIDLSNLYDDRLFTATVCDAVDLLDHNPRAPVEALREWLTGQQVLLVFDCCERVLTSCQSLVGELLLAAPQLTVLATSRKPLGVQGEHRIEVAPLSMDDGGSGDAVRLFRERCATAAPEVSLDSPGSAEAVSAICRRLEGIPLAVELACARLRESTLTEIAERLGSRLDTLVDETAWPKRHRALRTAIGWSHELCSPLERLLWARLSVFRGPVEAADAQAVCAGGPLSAHDIPRLLERLVDQSVLQQVGTRYRMLDTLCEYGAMWLAELGEEHALARLHATHFATVLAEAEAGWLSGQQVAWYARISASHTDVRAALDHLIEADPDAALEMAGRTGLFWPCCGHLHESRDYLERALALDTPKGPSRTRALWALGITLTLQGDHRTALRVGEECADAARQDGTPQSALFAAHTLGLTHLMAGRPQAAYDVSDHALITRGTSPPSGAPQLCCMVIRTFAHSALGRLAEAYEAAIGLRRLSLRYGEHWARSYAFHQLAFIDLLQGRAHDAERHARAMLASKHNLNDNLGIALALDLLTGANAVQGNGIGAARTSGTGNSFWRMLGHPNHGTPELSEVRDQWELQARKAAGDDAYDRAFHDALNGDAELGLALVLQGPPPS</sequence>
<dbReference type="SUPFAM" id="SSF48452">
    <property type="entry name" value="TPR-like"/>
    <property type="match status" value="1"/>
</dbReference>
<keyword evidence="2" id="KW-1185">Reference proteome</keyword>
<evidence type="ECO:0000313" key="2">
    <source>
        <dbReference type="Proteomes" id="UP001597058"/>
    </source>
</evidence>
<dbReference type="EMBL" id="JBHTMM010000100">
    <property type="protein sequence ID" value="MFD1312016.1"/>
    <property type="molecule type" value="Genomic_DNA"/>
</dbReference>
<comment type="caution">
    <text evidence="1">The sequence shown here is derived from an EMBL/GenBank/DDBJ whole genome shotgun (WGS) entry which is preliminary data.</text>
</comment>
<evidence type="ECO:0000313" key="1">
    <source>
        <dbReference type="EMBL" id="MFD1312016.1"/>
    </source>
</evidence>
<dbReference type="SUPFAM" id="SSF52540">
    <property type="entry name" value="P-loop containing nucleoside triphosphate hydrolases"/>
    <property type="match status" value="1"/>
</dbReference>
<dbReference type="RefSeq" id="WP_381241813.1">
    <property type="nucleotide sequence ID" value="NZ_JBHSKH010000103.1"/>
</dbReference>
<name>A0ABW3XSP2_9ACTN</name>
<dbReference type="PANTHER" id="PTHR47691:SF3">
    <property type="entry name" value="HTH-TYPE TRANSCRIPTIONAL REGULATOR RV0890C-RELATED"/>
    <property type="match status" value="1"/>
</dbReference>